<sequence>MRVKHFIAHVPLVSASCSKLKLFWSRVTATRLTTIYFIFSVAHCFVQAFLQGDAFIVNERAASTLTQIVLLGNSTSSGFYVWQNHQLRYCSSVPNVIDSSSCELVWKATTSASNSSVAAAANSLSDSYSYDASSVAGYAAVAITSVEPTTPSASLAAVPSSLVGPTTVSSSPVIVPSASSALVASQTPVAGSATSSAPPITATVVSTQLIEGKDDNDDILRVILPISRRHFSINVLGVSPNGSLPIVLNGWGNVNDKVFLSTDCLIALNWPVQQLDNTKREDIAFISFQFWVLGMSVVAILNESIPHIIASLLTHLSATAWGAFQLQQTRAFQKDFSTIITNGVCKANLLPTYWTARANVEIPSLVLNCLALVASIFLSWRLIKTFGWQTFKRVGASRTINHVYKLVLTLSVAIQLSLFFVVVSIALWLDQICNGAIGRLATAHKVYEGLLIVVLLMLPVWLTTGWFAVRRELKTPMTIFLALCFGYMVGWGAMFDSTTFRWTIAQWAFFAVMMVVGVTLIIICFIVGIFCRLNFGRGLPHYLNAEEPLPGDDFVRVIPDEKRAQSDPEKIDFPTNFGLVPTYETAYGFDDDMPPPPGARTLGPRF</sequence>
<comment type="caution">
    <text evidence="1">The sequence shown here is derived from an EMBL/GenBank/DDBJ whole genome shotgun (WGS) entry which is preliminary data.</text>
</comment>
<reference evidence="1" key="1">
    <citation type="submission" date="2021-02" db="EMBL/GenBank/DDBJ databases">
        <authorList>
            <consortium name="DOE Joint Genome Institute"/>
            <person name="Ahrendt S."/>
            <person name="Looney B.P."/>
            <person name="Miyauchi S."/>
            <person name="Morin E."/>
            <person name="Drula E."/>
            <person name="Courty P.E."/>
            <person name="Chicoki N."/>
            <person name="Fauchery L."/>
            <person name="Kohler A."/>
            <person name="Kuo A."/>
            <person name="Labutti K."/>
            <person name="Pangilinan J."/>
            <person name="Lipzen A."/>
            <person name="Riley R."/>
            <person name="Andreopoulos W."/>
            <person name="He G."/>
            <person name="Johnson J."/>
            <person name="Barry K.W."/>
            <person name="Grigoriev I.V."/>
            <person name="Nagy L."/>
            <person name="Hibbett D."/>
            <person name="Henrissat B."/>
            <person name="Matheny P.B."/>
            <person name="Labbe J."/>
            <person name="Martin F."/>
        </authorList>
    </citation>
    <scope>NUCLEOTIDE SEQUENCE</scope>
    <source>
        <strain evidence="1">EC-137</strain>
    </source>
</reference>
<proteinExistence type="predicted"/>
<keyword evidence="2" id="KW-1185">Reference proteome</keyword>
<name>A0ACB8QL57_9AGAM</name>
<accession>A0ACB8QL57</accession>
<reference evidence="1" key="2">
    <citation type="journal article" date="2022" name="New Phytol.">
        <title>Evolutionary transition to the ectomycorrhizal habit in the genomes of a hyperdiverse lineage of mushroom-forming fungi.</title>
        <authorList>
            <person name="Looney B."/>
            <person name="Miyauchi S."/>
            <person name="Morin E."/>
            <person name="Drula E."/>
            <person name="Courty P.E."/>
            <person name="Kohler A."/>
            <person name="Kuo A."/>
            <person name="LaButti K."/>
            <person name="Pangilinan J."/>
            <person name="Lipzen A."/>
            <person name="Riley R."/>
            <person name="Andreopoulos W."/>
            <person name="He G."/>
            <person name="Johnson J."/>
            <person name="Nolan M."/>
            <person name="Tritt A."/>
            <person name="Barry K.W."/>
            <person name="Grigoriev I.V."/>
            <person name="Nagy L.G."/>
            <person name="Hibbett D."/>
            <person name="Henrissat B."/>
            <person name="Matheny P.B."/>
            <person name="Labbe J."/>
            <person name="Martin F.M."/>
        </authorList>
    </citation>
    <scope>NUCLEOTIDE SEQUENCE</scope>
    <source>
        <strain evidence="1">EC-137</strain>
    </source>
</reference>
<feature type="non-terminal residue" evidence="1">
    <location>
        <position position="606"/>
    </location>
</feature>
<evidence type="ECO:0000313" key="2">
    <source>
        <dbReference type="Proteomes" id="UP000814128"/>
    </source>
</evidence>
<gene>
    <name evidence="1" type="ORF">K488DRAFT_12331</name>
</gene>
<dbReference type="Proteomes" id="UP000814128">
    <property type="component" value="Unassembled WGS sequence"/>
</dbReference>
<protein>
    <submittedName>
        <fullName evidence="1">Uncharacterized protein</fullName>
    </submittedName>
</protein>
<dbReference type="EMBL" id="MU273544">
    <property type="protein sequence ID" value="KAI0032489.1"/>
    <property type="molecule type" value="Genomic_DNA"/>
</dbReference>
<organism evidence="1 2">
    <name type="scientific">Vararia minispora EC-137</name>
    <dbReference type="NCBI Taxonomy" id="1314806"/>
    <lineage>
        <taxon>Eukaryota</taxon>
        <taxon>Fungi</taxon>
        <taxon>Dikarya</taxon>
        <taxon>Basidiomycota</taxon>
        <taxon>Agaricomycotina</taxon>
        <taxon>Agaricomycetes</taxon>
        <taxon>Russulales</taxon>
        <taxon>Lachnocladiaceae</taxon>
        <taxon>Vararia</taxon>
    </lineage>
</organism>
<evidence type="ECO:0000313" key="1">
    <source>
        <dbReference type="EMBL" id="KAI0032489.1"/>
    </source>
</evidence>